<keyword evidence="2" id="KW-0175">Coiled coil</keyword>
<feature type="coiled-coil region" evidence="2">
    <location>
        <begin position="16"/>
        <end position="43"/>
    </location>
</feature>
<dbReference type="Proteomes" id="UP000294743">
    <property type="component" value="Unassembled WGS sequence"/>
</dbReference>
<reference evidence="3 4" key="1">
    <citation type="submission" date="2019-03" db="EMBL/GenBank/DDBJ databases">
        <title>Genomic Encyclopedia of Type Strains, Phase IV (KMG-IV): sequencing the most valuable type-strain genomes for metagenomic binning, comparative biology and taxonomic classification.</title>
        <authorList>
            <person name="Goeker M."/>
        </authorList>
    </citation>
    <scope>NUCLEOTIDE SEQUENCE [LARGE SCALE GENOMIC DNA]</scope>
    <source>
        <strain evidence="3 4">DSM 28867</strain>
    </source>
</reference>
<evidence type="ECO:0000256" key="2">
    <source>
        <dbReference type="SAM" id="Coils"/>
    </source>
</evidence>
<protein>
    <submittedName>
        <fullName evidence="3">Uncharacterized protein</fullName>
    </submittedName>
</protein>
<organism evidence="3 4">
    <name type="scientific">Breznakia blatticola</name>
    <dbReference type="NCBI Taxonomy" id="1754012"/>
    <lineage>
        <taxon>Bacteria</taxon>
        <taxon>Bacillati</taxon>
        <taxon>Bacillota</taxon>
        <taxon>Erysipelotrichia</taxon>
        <taxon>Erysipelotrichales</taxon>
        <taxon>Erysipelotrichaceae</taxon>
        <taxon>Breznakia</taxon>
    </lineage>
</organism>
<sequence>MFFKKKEKKKVEVRQEEVVEIDVEALTKEIEKLKSELSDDSNGQAYADIAKQYELLKNYDDAINYYEKCLDIDKTLGANYNRLMSLYNVKRREAAESKDNDQIQYYLNKIDSLMQLSKDVIRGKI</sequence>
<keyword evidence="4" id="KW-1185">Reference proteome</keyword>
<dbReference type="InterPro" id="IPR011990">
    <property type="entry name" value="TPR-like_helical_dom_sf"/>
</dbReference>
<dbReference type="AlphaFoldDB" id="A0A4R7ZMG6"/>
<keyword evidence="1" id="KW-0802">TPR repeat</keyword>
<proteinExistence type="predicted"/>
<name>A0A4R7ZMG6_9FIRM</name>
<dbReference type="InterPro" id="IPR019734">
    <property type="entry name" value="TPR_rpt"/>
</dbReference>
<evidence type="ECO:0000256" key="1">
    <source>
        <dbReference type="PROSITE-ProRule" id="PRU00339"/>
    </source>
</evidence>
<evidence type="ECO:0000313" key="3">
    <source>
        <dbReference type="EMBL" id="TDW16400.1"/>
    </source>
</evidence>
<dbReference type="OrthoDB" id="7066280at2"/>
<dbReference type="PROSITE" id="PS50005">
    <property type="entry name" value="TPR"/>
    <property type="match status" value="1"/>
</dbReference>
<accession>A0A4R7ZMG6</accession>
<dbReference type="EMBL" id="SODD01000024">
    <property type="protein sequence ID" value="TDW16400.1"/>
    <property type="molecule type" value="Genomic_DNA"/>
</dbReference>
<feature type="repeat" description="TPR" evidence="1">
    <location>
        <begin position="43"/>
        <end position="76"/>
    </location>
</feature>
<comment type="caution">
    <text evidence="3">The sequence shown here is derived from an EMBL/GenBank/DDBJ whole genome shotgun (WGS) entry which is preliminary data.</text>
</comment>
<dbReference type="SMART" id="SM00028">
    <property type="entry name" value="TPR"/>
    <property type="match status" value="1"/>
</dbReference>
<gene>
    <name evidence="3" type="ORF">EDD63_12427</name>
</gene>
<evidence type="ECO:0000313" key="4">
    <source>
        <dbReference type="Proteomes" id="UP000294743"/>
    </source>
</evidence>
<dbReference type="RefSeq" id="WP_134169952.1">
    <property type="nucleotide sequence ID" value="NZ_SODD01000024.1"/>
</dbReference>
<dbReference type="SUPFAM" id="SSF48452">
    <property type="entry name" value="TPR-like"/>
    <property type="match status" value="1"/>
</dbReference>
<dbReference type="Gene3D" id="1.25.40.10">
    <property type="entry name" value="Tetratricopeptide repeat domain"/>
    <property type="match status" value="1"/>
</dbReference>